<dbReference type="InterPro" id="IPR000873">
    <property type="entry name" value="AMP-dep_synth/lig_dom"/>
</dbReference>
<dbReference type="InterPro" id="IPR020845">
    <property type="entry name" value="AMP-binding_CS"/>
</dbReference>
<protein>
    <submittedName>
        <fullName evidence="4">Putative aminoadipate reductase</fullName>
    </submittedName>
</protein>
<dbReference type="Gene3D" id="1.10.1200.10">
    <property type="entry name" value="ACP-like"/>
    <property type="match status" value="1"/>
</dbReference>
<dbReference type="Pfam" id="PF23562">
    <property type="entry name" value="AMP-binding_C_3"/>
    <property type="match status" value="1"/>
</dbReference>
<dbReference type="InterPro" id="IPR013120">
    <property type="entry name" value="FAR_NAD-bd"/>
</dbReference>
<dbReference type="SUPFAM" id="SSF51735">
    <property type="entry name" value="NAD(P)-binding Rossmann-fold domains"/>
    <property type="match status" value="1"/>
</dbReference>
<evidence type="ECO:0000256" key="2">
    <source>
        <dbReference type="ARBA" id="ARBA00022553"/>
    </source>
</evidence>
<dbReference type="InterPro" id="IPR042099">
    <property type="entry name" value="ANL_N_sf"/>
</dbReference>
<dbReference type="InterPro" id="IPR020806">
    <property type="entry name" value="PKS_PP-bd"/>
</dbReference>
<evidence type="ECO:0000259" key="3">
    <source>
        <dbReference type="PROSITE" id="PS50075"/>
    </source>
</evidence>
<keyword evidence="2" id="KW-0597">Phosphoprotein</keyword>
<dbReference type="STRING" id="1314782.A0A165RLP8"/>
<dbReference type="Pfam" id="PF07993">
    <property type="entry name" value="NAD_binding_4"/>
    <property type="match status" value="1"/>
</dbReference>
<dbReference type="PANTHER" id="PTHR43439:SF2">
    <property type="entry name" value="ENZYME, PUTATIVE (JCVI)-RELATED"/>
    <property type="match status" value="1"/>
</dbReference>
<dbReference type="Proteomes" id="UP000076761">
    <property type="component" value="Unassembled WGS sequence"/>
</dbReference>
<dbReference type="EMBL" id="KV425581">
    <property type="protein sequence ID" value="KZT23998.1"/>
    <property type="molecule type" value="Genomic_DNA"/>
</dbReference>
<dbReference type="SUPFAM" id="SSF47336">
    <property type="entry name" value="ACP-like"/>
    <property type="match status" value="1"/>
</dbReference>
<feature type="domain" description="Carrier" evidence="3">
    <location>
        <begin position="578"/>
        <end position="664"/>
    </location>
</feature>
<dbReference type="SMART" id="SM00823">
    <property type="entry name" value="PKS_PP"/>
    <property type="match status" value="1"/>
</dbReference>
<evidence type="ECO:0000313" key="4">
    <source>
        <dbReference type="EMBL" id="KZT23998.1"/>
    </source>
</evidence>
<dbReference type="Gene3D" id="3.40.50.720">
    <property type="entry name" value="NAD(P)-binding Rossmann-like Domain"/>
    <property type="match status" value="1"/>
</dbReference>
<name>A0A165RLP8_9AGAM</name>
<sequence length="1091" mass="119426">MAPRTLPPLDGSITVLPGFVDFHHKHNPDLPILRYAPDGSDEVVNISFAEFSRATHRMAHAIRSKDTGKDREVVALMAHCDTVLYLPLMVAMVRAGLVPFFISPRNSPAAIYNMLSKTSCHRILTTSAFLQPLLEGCKAEFAANSHDLHVEEIPTLAQAFPKLGLESKSDPFQPYPALEYEPVMDDVCLYLHSSGSTGFPKPIPQTNKSVLHWCSFPSVTEARYHPHQLTFGVMMLPSFHTLGIYMQLYAPLVTGDPSVVFPPKAPAPPVMPNPQNTLEHCQRGGATAVVVVPTFLELWAQKEESVEYLKTMEIVAFAGGPLSAKAGDVYVSNGVKISAVYGGTEFGAPSHMFDIHPDNKAQHIKKDPKDWAWMRLGDQVKARWMDQGDGTYELHMITNKNHQLSVENLEDVKGYATSDLWEKHPTVKGLWRIVGRTDDVLVLASGEKTVPAPIEGHILHSPMVQGTLMFGRGRDQVGIIIEPTPEFAIDPKDEKALGEFRNKIWPVVEEANKDAPAFSRLFKEMILVSDPKKPLPRAAKGTVQRKPTIALYEKEIDALYEAVESSFKSVNVEPPKSWTTTDLVPWLLQDAEQINHERKVDPEGDLFEQGFDSLSAIFLRNRITGALRLSVDPGAKQALTGLTQNIVYNNPTIIELATAVAALVSPTTLDGLHDKAPAKAILTMFEKYSKDFPKASGSSAQKTGDAVVLLTGSTGSLGSYILASLLGDERVARVYTFNRKSSTGPPEERQKVAFEDKGLSVELLASTKLVFLEGDAATKNLGLVAELHSEIHSSVTHIIHNAWRLDFNLSLSSFEPNIKATRSLIDFALTSKAGPSLKFIFTSSISVGQSWDSSKGPYPEKVVAEPEWAVGGGYGEGKYVVEQVLAAASAYGLNSTSLRIGQICGGLPKGAWATSDWVPILVKSSLVLGSLPDTQGVVSWVPMHTVASVISDVAFGSGKAPLALNVVHPKPAMWSAVMCDVASALARDSSQPLPLVPFPEWIDNLEKKAMQAKEDDYDKIPAIRLLDFFKHFAEAHKSLDVAGADNVEAGGIVRFAIDEVRKGSKTIGRVDQLSTADAERWVEYWRSKRFI</sequence>
<reference evidence="4 5" key="1">
    <citation type="journal article" date="2016" name="Mol. Biol. Evol.">
        <title>Comparative Genomics of Early-Diverging Mushroom-Forming Fungi Provides Insights into the Origins of Lignocellulose Decay Capabilities.</title>
        <authorList>
            <person name="Nagy L.G."/>
            <person name="Riley R."/>
            <person name="Tritt A."/>
            <person name="Adam C."/>
            <person name="Daum C."/>
            <person name="Floudas D."/>
            <person name="Sun H."/>
            <person name="Yadav J.S."/>
            <person name="Pangilinan J."/>
            <person name="Larsson K.H."/>
            <person name="Matsuura K."/>
            <person name="Barry K."/>
            <person name="Labutti K."/>
            <person name="Kuo R."/>
            <person name="Ohm R.A."/>
            <person name="Bhattacharya S.S."/>
            <person name="Shirouzu T."/>
            <person name="Yoshinaga Y."/>
            <person name="Martin F.M."/>
            <person name="Grigoriev I.V."/>
            <person name="Hibbett D.S."/>
        </authorList>
    </citation>
    <scope>NUCLEOTIDE SEQUENCE [LARGE SCALE GENOMIC DNA]</scope>
    <source>
        <strain evidence="4 5">HHB14362 ss-1</strain>
    </source>
</reference>
<dbReference type="InterPro" id="IPR051414">
    <property type="entry name" value="Adenylate-forming_Reductase"/>
</dbReference>
<dbReference type="SUPFAM" id="SSF56801">
    <property type="entry name" value="Acetyl-CoA synthetase-like"/>
    <property type="match status" value="1"/>
</dbReference>
<dbReference type="PROSITE" id="PS00455">
    <property type="entry name" value="AMP_BINDING"/>
    <property type="match status" value="1"/>
</dbReference>
<organism evidence="4 5">
    <name type="scientific">Neolentinus lepideus HHB14362 ss-1</name>
    <dbReference type="NCBI Taxonomy" id="1314782"/>
    <lineage>
        <taxon>Eukaryota</taxon>
        <taxon>Fungi</taxon>
        <taxon>Dikarya</taxon>
        <taxon>Basidiomycota</taxon>
        <taxon>Agaricomycotina</taxon>
        <taxon>Agaricomycetes</taxon>
        <taxon>Gloeophyllales</taxon>
        <taxon>Gloeophyllaceae</taxon>
        <taxon>Neolentinus</taxon>
    </lineage>
</organism>
<dbReference type="InterPro" id="IPR009081">
    <property type="entry name" value="PP-bd_ACP"/>
</dbReference>
<proteinExistence type="predicted"/>
<dbReference type="PANTHER" id="PTHR43439">
    <property type="entry name" value="PHENYLACETATE-COENZYME A LIGASE"/>
    <property type="match status" value="1"/>
</dbReference>
<gene>
    <name evidence="4" type="ORF">NEOLEDRAFT_1095411</name>
</gene>
<evidence type="ECO:0000256" key="1">
    <source>
        <dbReference type="ARBA" id="ARBA00022450"/>
    </source>
</evidence>
<accession>A0A165RLP8</accession>
<dbReference type="Gene3D" id="3.40.50.12780">
    <property type="entry name" value="N-terminal domain of ligase-like"/>
    <property type="match status" value="1"/>
</dbReference>
<dbReference type="GO" id="GO:0031177">
    <property type="term" value="F:phosphopantetheine binding"/>
    <property type="evidence" value="ECO:0007669"/>
    <property type="project" value="InterPro"/>
</dbReference>
<keyword evidence="1" id="KW-0596">Phosphopantetheine</keyword>
<dbReference type="InterPro" id="IPR036736">
    <property type="entry name" value="ACP-like_sf"/>
</dbReference>
<evidence type="ECO:0000313" key="5">
    <source>
        <dbReference type="Proteomes" id="UP000076761"/>
    </source>
</evidence>
<dbReference type="Pfam" id="PF00501">
    <property type="entry name" value="AMP-binding"/>
    <property type="match status" value="1"/>
</dbReference>
<dbReference type="InterPro" id="IPR036291">
    <property type="entry name" value="NAD(P)-bd_dom_sf"/>
</dbReference>
<dbReference type="OrthoDB" id="429813at2759"/>
<dbReference type="PROSITE" id="PS50075">
    <property type="entry name" value="CARRIER"/>
    <property type="match status" value="1"/>
</dbReference>
<dbReference type="InParanoid" id="A0A165RLP8"/>
<keyword evidence="5" id="KW-1185">Reference proteome</keyword>
<dbReference type="AlphaFoldDB" id="A0A165RLP8"/>